<accession>A0A9W8YUU2</accession>
<feature type="region of interest" description="Disordered" evidence="1">
    <location>
        <begin position="249"/>
        <end position="274"/>
    </location>
</feature>
<feature type="compositionally biased region" description="Acidic residues" evidence="1">
    <location>
        <begin position="251"/>
        <end position="274"/>
    </location>
</feature>
<dbReference type="AlphaFoldDB" id="A0A9W8YUU2"/>
<dbReference type="InterPro" id="IPR026907">
    <property type="entry name" value="GCIP-like"/>
</dbReference>
<dbReference type="Proteomes" id="UP001140453">
    <property type="component" value="Unassembled WGS sequence"/>
</dbReference>
<reference evidence="3" key="1">
    <citation type="submission" date="2022-10" db="EMBL/GenBank/DDBJ databases">
        <title>Tapping the CABI collections for fungal endophytes: first genome assemblies for Collariella, Neodidymelliopsis, Ascochyta clinopodiicola, Didymella pomorum, Didymosphaeria variabile, Neocosmospora piperis and Neocucurbitaria cava.</title>
        <authorList>
            <person name="Hill R."/>
        </authorList>
    </citation>
    <scope>NUCLEOTIDE SEQUENCE</scope>
    <source>
        <strain evidence="3">IMI 355082</strain>
    </source>
</reference>
<protein>
    <recommendedName>
        <fullName evidence="2">Cyclin-D1-binding protein 1-like N-terminal domain-containing protein</fullName>
    </recommendedName>
</protein>
<evidence type="ECO:0000313" key="3">
    <source>
        <dbReference type="EMBL" id="KAJ4393255.1"/>
    </source>
</evidence>
<dbReference type="PANTHER" id="PTHR15492">
    <property type="entry name" value="CYCLIN D1-BINDING PROTEIN 1"/>
    <property type="match status" value="1"/>
</dbReference>
<dbReference type="OrthoDB" id="4088536at2759"/>
<sequence length="431" mass="47953">MFDGYNVKLASIYTATGPWSGYGSGREDCYRTMTPKSSTGLAELSSLIDDAVALISGFEKSLKDVVDSNGDSGRSLDPWASEASVTDRKQLDTLALARDVATLIKAHSTKISLFIINEPFTPSAISAVLRQLIEEPIPAIATAVQQCHADLYTKIIRRDLAWRCGRVLKELRELIEKIPKDGKVVPQDKRNGLSGGMAEKGSIITTGLLWGACDEVISFANLGVVGHLSRRAEQFRDTLKDVLEELKEWSDEQDEVDEDEDNDTSEEAPAEDQVDGLANDINNTHISTQAMLDEFMNSSSNIPRDDPEKIKERLASTLRRLRLTVLLYQALTKRRLKTLPKLPLDSADTTSVVISRLDEVMPLLGKITDRFNSLAVAFYDLDSAEITKLMDQCFFDAFAVSELLAKPWDAGRQKDEFTDWVAKFQLEIKKN</sequence>
<dbReference type="Pfam" id="PF13324">
    <property type="entry name" value="GCIP_N"/>
    <property type="match status" value="1"/>
</dbReference>
<proteinExistence type="predicted"/>
<evidence type="ECO:0000259" key="2">
    <source>
        <dbReference type="Pfam" id="PF13324"/>
    </source>
</evidence>
<dbReference type="EMBL" id="JAPEVB010000002">
    <property type="protein sequence ID" value="KAJ4393255.1"/>
    <property type="molecule type" value="Genomic_DNA"/>
</dbReference>
<dbReference type="PANTHER" id="PTHR15492:SF1">
    <property type="entry name" value="CYCLIN-D1-BINDING PROTEIN 1"/>
    <property type="match status" value="1"/>
</dbReference>
<organism evidence="3 4">
    <name type="scientific">Gnomoniopsis smithogilvyi</name>
    <dbReference type="NCBI Taxonomy" id="1191159"/>
    <lineage>
        <taxon>Eukaryota</taxon>
        <taxon>Fungi</taxon>
        <taxon>Dikarya</taxon>
        <taxon>Ascomycota</taxon>
        <taxon>Pezizomycotina</taxon>
        <taxon>Sordariomycetes</taxon>
        <taxon>Sordariomycetidae</taxon>
        <taxon>Diaporthales</taxon>
        <taxon>Gnomoniaceae</taxon>
        <taxon>Gnomoniopsis</taxon>
    </lineage>
</organism>
<dbReference type="GO" id="GO:0005634">
    <property type="term" value="C:nucleus"/>
    <property type="evidence" value="ECO:0007669"/>
    <property type="project" value="TreeGrafter"/>
</dbReference>
<evidence type="ECO:0000313" key="4">
    <source>
        <dbReference type="Proteomes" id="UP001140453"/>
    </source>
</evidence>
<keyword evidence="4" id="KW-1185">Reference proteome</keyword>
<comment type="caution">
    <text evidence="3">The sequence shown here is derived from an EMBL/GenBank/DDBJ whole genome shotgun (WGS) entry which is preliminary data.</text>
</comment>
<gene>
    <name evidence="3" type="ORF">N0V93_002463</name>
</gene>
<feature type="domain" description="Cyclin-D1-binding protein 1-like N-terminal" evidence="2">
    <location>
        <begin position="100"/>
        <end position="251"/>
    </location>
</feature>
<name>A0A9W8YUU2_9PEZI</name>
<evidence type="ECO:0000256" key="1">
    <source>
        <dbReference type="SAM" id="MobiDB-lite"/>
    </source>
</evidence>
<dbReference type="InterPro" id="IPR049317">
    <property type="entry name" value="GCIP-like_N"/>
</dbReference>
<dbReference type="Gene3D" id="1.20.1410.10">
    <property type="entry name" value="I/LWEQ domain"/>
    <property type="match status" value="1"/>
</dbReference>